<dbReference type="EMBL" id="UZAG01015599">
    <property type="protein sequence ID" value="VDO21799.1"/>
    <property type="molecule type" value="Genomic_DNA"/>
</dbReference>
<organism evidence="2 3">
    <name type="scientific">Brugia timori</name>
    <dbReference type="NCBI Taxonomy" id="42155"/>
    <lineage>
        <taxon>Eukaryota</taxon>
        <taxon>Metazoa</taxon>
        <taxon>Ecdysozoa</taxon>
        <taxon>Nematoda</taxon>
        <taxon>Chromadorea</taxon>
        <taxon>Rhabditida</taxon>
        <taxon>Spirurina</taxon>
        <taxon>Spiruromorpha</taxon>
        <taxon>Filarioidea</taxon>
        <taxon>Onchocercidae</taxon>
        <taxon>Brugia</taxon>
    </lineage>
</organism>
<proteinExistence type="predicted"/>
<feature type="signal peptide" evidence="1">
    <location>
        <begin position="1"/>
        <end position="16"/>
    </location>
</feature>
<evidence type="ECO:0000256" key="1">
    <source>
        <dbReference type="SAM" id="SignalP"/>
    </source>
</evidence>
<feature type="chain" id="PRO_5018127769" evidence="1">
    <location>
        <begin position="17"/>
        <end position="58"/>
    </location>
</feature>
<evidence type="ECO:0000313" key="3">
    <source>
        <dbReference type="Proteomes" id="UP000280834"/>
    </source>
</evidence>
<reference evidence="2 3" key="1">
    <citation type="submission" date="2018-11" db="EMBL/GenBank/DDBJ databases">
        <authorList>
            <consortium name="Pathogen Informatics"/>
        </authorList>
    </citation>
    <scope>NUCLEOTIDE SEQUENCE [LARGE SCALE GENOMIC DNA]</scope>
</reference>
<protein>
    <submittedName>
        <fullName evidence="2">Uncharacterized protein</fullName>
    </submittedName>
</protein>
<name>A0A3P7TPF6_9BILA</name>
<gene>
    <name evidence="2" type="ORF">BTMF_LOCUS6440</name>
</gene>
<keyword evidence="3" id="KW-1185">Reference proteome</keyword>
<accession>A0A3P7TPF6</accession>
<dbReference type="AlphaFoldDB" id="A0A3P7TPF6"/>
<keyword evidence="1" id="KW-0732">Signal</keyword>
<sequence>MSLLIAWSLLATGIQHELNLTKMSLNRSRNCGLHIIWTVIRNKLFNTTKILTKSAAIV</sequence>
<dbReference type="Proteomes" id="UP000280834">
    <property type="component" value="Unassembled WGS sequence"/>
</dbReference>
<evidence type="ECO:0000313" key="2">
    <source>
        <dbReference type="EMBL" id="VDO21799.1"/>
    </source>
</evidence>